<dbReference type="EMBL" id="AZHF01000003">
    <property type="protein sequence ID" value="OAA77986.1"/>
    <property type="molecule type" value="Genomic_DNA"/>
</dbReference>
<dbReference type="Pfam" id="PF00856">
    <property type="entry name" value="SET"/>
    <property type="match status" value="1"/>
</dbReference>
<organism evidence="3 4">
    <name type="scientific">Akanthomyces lecanii RCEF 1005</name>
    <dbReference type="NCBI Taxonomy" id="1081108"/>
    <lineage>
        <taxon>Eukaryota</taxon>
        <taxon>Fungi</taxon>
        <taxon>Dikarya</taxon>
        <taxon>Ascomycota</taxon>
        <taxon>Pezizomycotina</taxon>
        <taxon>Sordariomycetes</taxon>
        <taxon>Hypocreomycetidae</taxon>
        <taxon>Hypocreales</taxon>
        <taxon>Cordycipitaceae</taxon>
        <taxon>Akanthomyces</taxon>
        <taxon>Cordyceps confragosa</taxon>
    </lineage>
</organism>
<dbReference type="AlphaFoldDB" id="A0A168HMT8"/>
<comment type="caution">
    <text evidence="3">The sequence shown here is derived from an EMBL/GenBank/DDBJ whole genome shotgun (WGS) entry which is preliminary data.</text>
</comment>
<gene>
    <name evidence="3" type="ORF">LEL_04809</name>
</gene>
<dbReference type="InterPro" id="IPR046341">
    <property type="entry name" value="SET_dom_sf"/>
</dbReference>
<proteinExistence type="predicted"/>
<sequence length="120" mass="13442">MPFRTLKRDRAHIYELTCYINHACSSCANAEFWVDSDWPNSITVKLVRDVNKGDEIFICYHKPNLHFGSPNSSAPNDDRSNNAEPSAATDSSASDDTPSDVTLVDSSSSQTRRRWALPHI</sequence>
<accession>A0A168HMT8</accession>
<feature type="region of interest" description="Disordered" evidence="1">
    <location>
        <begin position="64"/>
        <end position="120"/>
    </location>
</feature>
<dbReference type="Proteomes" id="UP000076881">
    <property type="component" value="Unassembled WGS sequence"/>
</dbReference>
<dbReference type="InterPro" id="IPR001214">
    <property type="entry name" value="SET_dom"/>
</dbReference>
<protein>
    <submittedName>
        <fullName evidence="3">SET domain protein</fullName>
    </submittedName>
</protein>
<feature type="domain" description="SET" evidence="2">
    <location>
        <begin position="11"/>
        <end position="60"/>
    </location>
</feature>
<reference evidence="3 4" key="1">
    <citation type="journal article" date="2016" name="Genome Biol. Evol.">
        <title>Divergent and convergent evolution of fungal pathogenicity.</title>
        <authorList>
            <person name="Shang Y."/>
            <person name="Xiao G."/>
            <person name="Zheng P."/>
            <person name="Cen K."/>
            <person name="Zhan S."/>
            <person name="Wang C."/>
        </authorList>
    </citation>
    <scope>NUCLEOTIDE SEQUENCE [LARGE SCALE GENOMIC DNA]</scope>
    <source>
        <strain evidence="3 4">RCEF 1005</strain>
    </source>
</reference>
<dbReference type="SUPFAM" id="SSF82199">
    <property type="entry name" value="SET domain"/>
    <property type="match status" value="1"/>
</dbReference>
<keyword evidence="4" id="KW-1185">Reference proteome</keyword>
<dbReference type="OrthoDB" id="265717at2759"/>
<evidence type="ECO:0000313" key="4">
    <source>
        <dbReference type="Proteomes" id="UP000076881"/>
    </source>
</evidence>
<evidence type="ECO:0000313" key="3">
    <source>
        <dbReference type="EMBL" id="OAA77986.1"/>
    </source>
</evidence>
<evidence type="ECO:0000256" key="1">
    <source>
        <dbReference type="SAM" id="MobiDB-lite"/>
    </source>
</evidence>
<dbReference type="Gene3D" id="2.170.270.10">
    <property type="entry name" value="SET domain"/>
    <property type="match status" value="1"/>
</dbReference>
<feature type="compositionally biased region" description="Basic residues" evidence="1">
    <location>
        <begin position="111"/>
        <end position="120"/>
    </location>
</feature>
<evidence type="ECO:0000259" key="2">
    <source>
        <dbReference type="Pfam" id="PF00856"/>
    </source>
</evidence>
<name>A0A168HMT8_CORDF</name>
<feature type="compositionally biased region" description="Low complexity" evidence="1">
    <location>
        <begin position="85"/>
        <end position="100"/>
    </location>
</feature>